<proteinExistence type="predicted"/>
<sequence>MPLCSYDVKMSVVRGLGPSCKEHFHTLLRCGSGGRDHAECCHRTGVHPNCAPLCQGIITPQVRDNPSFCLGFIGNIIQCFQEGTGLLPSPPLEFHLLGVTNNSVTLMWDRPVEGNVSGYQVRFQKVSAAFGGAPDLTMSQKMNVSEEKVVLGNLTNAEEYDFVVVAWNEHGFSLPSSSITVNVSETSYQGVAVAGVPPPPHSLTVADKSSTYLLISWLPPEISLISELLEYKLFHRTLNGTEFAETRTQKTWTKLDGLEPNTQYVIYARTLGEKGSSHPSETLIAWTDPFYPAFVEPPTIHPTSLVLEGSNITVVCIAMGEPTPAVSMYVAGRLVKNETTRHLVAVVANVSRNMGQISCLADNGFGSPAQAARNILISRKPLLEAADMTLASEGDSVTLECQVDAYPKPRLVWWRNDKPVIHGGKYDIQVRDSFENPGYYLMRLGISSVNASDNGEYRCFAENAFGNMSQVIQVSVRPRVLLVERMKCIGNGDQRMMGLNEGCAIYVYEQEKVMNVSECCRKEGVSPECLDACWMNVDFESLADNPHCIPEYYKIMKCAADGSDHRGCCSQWGVPKRCLDWCRGEAVPNAPLCLISFLQQMLSCFHEGKDMLPGMPGNVHVEPVDDVTVNVIWDPPDKNAKMIDAYRVFWRPVGSASAEKTDTKETHLQIGGLEAGVSYEAAVKAGNNYGTSQLTQPVLFSTHAKSYSEPVSHRGGTVETVVGILVALVAIGAIAVGLLFYARKYRLFGHKATAEGVSFENPSYLREQTDPNTTVHQLGSGPESPGNGHVNGVNHNGHQGWHQEALHTSTPFHLDVLGGERLDVSHAYDAVGFQKLKNAPS</sequence>
<keyword evidence="5" id="KW-0472">Membrane</keyword>
<name>A0A7R9A861_9CRUS</name>
<keyword evidence="3" id="KW-0393">Immunoglobulin domain</keyword>
<evidence type="ECO:0000256" key="1">
    <source>
        <dbReference type="ARBA" id="ARBA00022737"/>
    </source>
</evidence>
<dbReference type="PANTHER" id="PTHR13817:SF73">
    <property type="entry name" value="FIBRONECTIN TYPE-III DOMAIN-CONTAINING PROTEIN"/>
    <property type="match status" value="1"/>
</dbReference>
<dbReference type="EMBL" id="LR901635">
    <property type="protein sequence ID" value="CAD7249053.1"/>
    <property type="molecule type" value="Genomic_DNA"/>
</dbReference>
<dbReference type="EMBL" id="CAJPEV010002118">
    <property type="protein sequence ID" value="CAG0895734.1"/>
    <property type="molecule type" value="Genomic_DNA"/>
</dbReference>
<dbReference type="PROSITE" id="PS50835">
    <property type="entry name" value="IG_LIKE"/>
    <property type="match status" value="2"/>
</dbReference>
<dbReference type="InterPro" id="IPR036179">
    <property type="entry name" value="Ig-like_dom_sf"/>
</dbReference>
<dbReference type="InterPro" id="IPR003599">
    <property type="entry name" value="Ig_sub"/>
</dbReference>
<dbReference type="InterPro" id="IPR013098">
    <property type="entry name" value="Ig_I-set"/>
</dbReference>
<evidence type="ECO:0000256" key="3">
    <source>
        <dbReference type="ARBA" id="ARBA00023319"/>
    </source>
</evidence>
<dbReference type="CDD" id="cd00096">
    <property type="entry name" value="Ig"/>
    <property type="match status" value="1"/>
</dbReference>
<dbReference type="FunFam" id="2.60.40.10:FF:000032">
    <property type="entry name" value="palladin isoform X1"/>
    <property type="match status" value="1"/>
</dbReference>
<accession>A0A7R9A861</accession>
<dbReference type="SUPFAM" id="SSF49265">
    <property type="entry name" value="Fibronectin type III"/>
    <property type="match status" value="2"/>
</dbReference>
<dbReference type="SMART" id="SM00060">
    <property type="entry name" value="FN3"/>
    <property type="match status" value="3"/>
</dbReference>
<dbReference type="Pfam" id="PF00041">
    <property type="entry name" value="fn3"/>
    <property type="match status" value="3"/>
</dbReference>
<gene>
    <name evidence="8" type="ORF">DSTB1V02_LOCUS8854</name>
</gene>
<evidence type="ECO:0000259" key="7">
    <source>
        <dbReference type="PROSITE" id="PS50853"/>
    </source>
</evidence>
<dbReference type="InterPro" id="IPR003598">
    <property type="entry name" value="Ig_sub2"/>
</dbReference>
<dbReference type="AlphaFoldDB" id="A0A7R9A861"/>
<dbReference type="Pfam" id="PF01682">
    <property type="entry name" value="DB"/>
    <property type="match status" value="2"/>
</dbReference>
<evidence type="ECO:0000259" key="6">
    <source>
        <dbReference type="PROSITE" id="PS50835"/>
    </source>
</evidence>
<keyword evidence="5" id="KW-1133">Transmembrane helix</keyword>
<keyword evidence="2" id="KW-1015">Disulfide bond</keyword>
<feature type="region of interest" description="Disordered" evidence="4">
    <location>
        <begin position="772"/>
        <end position="793"/>
    </location>
</feature>
<evidence type="ECO:0000256" key="2">
    <source>
        <dbReference type="ARBA" id="ARBA00023157"/>
    </source>
</evidence>
<reference evidence="8" key="1">
    <citation type="submission" date="2020-11" db="EMBL/GenBank/DDBJ databases">
        <authorList>
            <person name="Tran Van P."/>
        </authorList>
    </citation>
    <scope>NUCLEOTIDE SEQUENCE</scope>
</reference>
<keyword evidence="1" id="KW-0677">Repeat</keyword>
<evidence type="ECO:0000256" key="4">
    <source>
        <dbReference type="SAM" id="MobiDB-lite"/>
    </source>
</evidence>
<dbReference type="PANTHER" id="PTHR13817">
    <property type="entry name" value="TITIN"/>
    <property type="match status" value="1"/>
</dbReference>
<dbReference type="InterPro" id="IPR050964">
    <property type="entry name" value="Striated_Muscle_Regulatory"/>
</dbReference>
<feature type="domain" description="Ig-like" evidence="6">
    <location>
        <begin position="292"/>
        <end position="378"/>
    </location>
</feature>
<dbReference type="Pfam" id="PF07679">
    <property type="entry name" value="I-set"/>
    <property type="match status" value="1"/>
</dbReference>
<dbReference type="InterPro" id="IPR007110">
    <property type="entry name" value="Ig-like_dom"/>
</dbReference>
<protein>
    <submittedName>
        <fullName evidence="8">Uncharacterized protein</fullName>
    </submittedName>
</protein>
<dbReference type="SUPFAM" id="SSF48726">
    <property type="entry name" value="Immunoglobulin"/>
    <property type="match status" value="2"/>
</dbReference>
<feature type="domain" description="Fibronectin type-III" evidence="7">
    <location>
        <begin position="90"/>
        <end position="186"/>
    </location>
</feature>
<dbReference type="PROSITE" id="PS50853">
    <property type="entry name" value="FN3"/>
    <property type="match status" value="3"/>
</dbReference>
<keyword evidence="9" id="KW-1185">Reference proteome</keyword>
<organism evidence="8">
    <name type="scientific">Darwinula stevensoni</name>
    <dbReference type="NCBI Taxonomy" id="69355"/>
    <lineage>
        <taxon>Eukaryota</taxon>
        <taxon>Metazoa</taxon>
        <taxon>Ecdysozoa</taxon>
        <taxon>Arthropoda</taxon>
        <taxon>Crustacea</taxon>
        <taxon>Oligostraca</taxon>
        <taxon>Ostracoda</taxon>
        <taxon>Podocopa</taxon>
        <taxon>Podocopida</taxon>
        <taxon>Darwinulocopina</taxon>
        <taxon>Darwinuloidea</taxon>
        <taxon>Darwinulidae</taxon>
        <taxon>Darwinula</taxon>
    </lineage>
</organism>
<dbReference type="GO" id="GO:0030154">
    <property type="term" value="P:cell differentiation"/>
    <property type="evidence" value="ECO:0007669"/>
    <property type="project" value="UniProtKB-ARBA"/>
</dbReference>
<keyword evidence="5" id="KW-0812">Transmembrane</keyword>
<dbReference type="SMART" id="SM00409">
    <property type="entry name" value="IG"/>
    <property type="match status" value="1"/>
</dbReference>
<dbReference type="GO" id="GO:0009653">
    <property type="term" value="P:anatomical structure morphogenesis"/>
    <property type="evidence" value="ECO:0007669"/>
    <property type="project" value="UniProtKB-ARBA"/>
</dbReference>
<feature type="domain" description="Fibronectin type-III" evidence="7">
    <location>
        <begin position="615"/>
        <end position="705"/>
    </location>
</feature>
<feature type="domain" description="Ig-like" evidence="6">
    <location>
        <begin position="381"/>
        <end position="475"/>
    </location>
</feature>
<evidence type="ECO:0000313" key="8">
    <source>
        <dbReference type="EMBL" id="CAD7249053.1"/>
    </source>
</evidence>
<dbReference type="InterPro" id="IPR036116">
    <property type="entry name" value="FN3_sf"/>
</dbReference>
<evidence type="ECO:0000313" key="9">
    <source>
        <dbReference type="Proteomes" id="UP000677054"/>
    </source>
</evidence>
<dbReference type="OrthoDB" id="5843172at2759"/>
<dbReference type="SMART" id="SM00408">
    <property type="entry name" value="IGc2"/>
    <property type="match status" value="2"/>
</dbReference>
<dbReference type="InterPro" id="IPR013783">
    <property type="entry name" value="Ig-like_fold"/>
</dbReference>
<dbReference type="InterPro" id="IPR002602">
    <property type="entry name" value="DB"/>
</dbReference>
<dbReference type="CDD" id="cd00063">
    <property type="entry name" value="FN3"/>
    <property type="match status" value="3"/>
</dbReference>
<dbReference type="InterPro" id="IPR003961">
    <property type="entry name" value="FN3_dom"/>
</dbReference>
<feature type="domain" description="Fibronectin type-III" evidence="7">
    <location>
        <begin position="199"/>
        <end position="290"/>
    </location>
</feature>
<dbReference type="Proteomes" id="UP000677054">
    <property type="component" value="Unassembled WGS sequence"/>
</dbReference>
<dbReference type="Gene3D" id="2.60.40.10">
    <property type="entry name" value="Immunoglobulins"/>
    <property type="match status" value="5"/>
</dbReference>
<evidence type="ECO:0000256" key="5">
    <source>
        <dbReference type="SAM" id="Phobius"/>
    </source>
</evidence>
<feature type="transmembrane region" description="Helical" evidence="5">
    <location>
        <begin position="721"/>
        <end position="742"/>
    </location>
</feature>